<evidence type="ECO:0000313" key="1">
    <source>
        <dbReference type="EMBL" id="KAL0253427.1"/>
    </source>
</evidence>
<comment type="caution">
    <text evidence="1">The sequence shown here is derived from an EMBL/GenBank/DDBJ whole genome shotgun (WGS) entry which is preliminary data.</text>
</comment>
<sequence length="145" mass="16451">MATARQTAIDGIRPHPDSTLLTPLVQTLTLKISLHLFFGIDATTRTNDSNIRFIAAEINRIWLASKQQQQTQPWHQNPALHAALRAAIPDRDPLAPRANPMNLILPSYETMWRVVLRCLIEVRFRPHAAAAPRCLPRRRVAARLQ</sequence>
<reference evidence="1 2" key="1">
    <citation type="submission" date="2024-02" db="EMBL/GenBank/DDBJ databases">
        <title>De novo assembly and annotation of 12 fungi associated with fruit tree decline syndrome in Ontario, Canada.</title>
        <authorList>
            <person name="Sulman M."/>
            <person name="Ellouze W."/>
            <person name="Ilyukhin E."/>
        </authorList>
    </citation>
    <scope>NUCLEOTIDE SEQUENCE [LARGE SCALE GENOMIC DNA]</scope>
    <source>
        <strain evidence="1 2">FDS-637</strain>
    </source>
</reference>
<dbReference type="GeneID" id="92014491"/>
<dbReference type="EMBL" id="JAJVCZ030000012">
    <property type="protein sequence ID" value="KAL0253427.1"/>
    <property type="molecule type" value="Genomic_DNA"/>
</dbReference>
<dbReference type="RefSeq" id="XP_066628071.1">
    <property type="nucleotide sequence ID" value="XM_066781788.1"/>
</dbReference>
<evidence type="ECO:0000313" key="2">
    <source>
        <dbReference type="Proteomes" id="UP001430584"/>
    </source>
</evidence>
<organism evidence="1 2">
    <name type="scientific">Diplodia seriata</name>
    <dbReference type="NCBI Taxonomy" id="420778"/>
    <lineage>
        <taxon>Eukaryota</taxon>
        <taxon>Fungi</taxon>
        <taxon>Dikarya</taxon>
        <taxon>Ascomycota</taxon>
        <taxon>Pezizomycotina</taxon>
        <taxon>Dothideomycetes</taxon>
        <taxon>Dothideomycetes incertae sedis</taxon>
        <taxon>Botryosphaeriales</taxon>
        <taxon>Botryosphaeriaceae</taxon>
        <taxon>Diplodia</taxon>
    </lineage>
</organism>
<keyword evidence="2" id="KW-1185">Reference proteome</keyword>
<proteinExistence type="predicted"/>
<name>A0ABR3BYE1_9PEZI</name>
<accession>A0ABR3BYE1</accession>
<protein>
    <submittedName>
        <fullName evidence="1">Uncharacterized protein</fullName>
    </submittedName>
</protein>
<gene>
    <name evidence="1" type="ORF">SLS55_010406</name>
</gene>
<dbReference type="Proteomes" id="UP001430584">
    <property type="component" value="Unassembled WGS sequence"/>
</dbReference>